<dbReference type="Pfam" id="PF01476">
    <property type="entry name" value="LysM"/>
    <property type="match status" value="1"/>
</dbReference>
<dbReference type="Pfam" id="PF12673">
    <property type="entry name" value="SipL"/>
    <property type="match status" value="3"/>
</dbReference>
<keyword evidence="3" id="KW-1185">Reference proteome</keyword>
<dbReference type="InterPro" id="IPR024300">
    <property type="entry name" value="SipL_SPOCS_dom"/>
</dbReference>
<dbReference type="Gene3D" id="3.10.350.10">
    <property type="entry name" value="LysM domain"/>
    <property type="match status" value="1"/>
</dbReference>
<feature type="domain" description="LysM" evidence="1">
    <location>
        <begin position="471"/>
        <end position="515"/>
    </location>
</feature>
<reference evidence="2 3" key="1">
    <citation type="submission" date="2016-10" db="EMBL/GenBank/DDBJ databases">
        <authorList>
            <person name="de Groot N.N."/>
        </authorList>
    </citation>
    <scope>NUCLEOTIDE SEQUENCE [LARGE SCALE GENOMIC DNA]</scope>
    <source>
        <strain evidence="2 3">DSM 20678</strain>
    </source>
</reference>
<dbReference type="SMART" id="SM00257">
    <property type="entry name" value="LysM"/>
    <property type="match status" value="1"/>
</dbReference>
<dbReference type="STRING" id="937334.SAMN05444406_11331"/>
<dbReference type="OrthoDB" id="9779340at2"/>
<dbReference type="EMBL" id="FOXR01000013">
    <property type="protein sequence ID" value="SFQ12608.1"/>
    <property type="molecule type" value="Genomic_DNA"/>
</dbReference>
<accession>A0A1I5VYJ4</accession>
<evidence type="ECO:0000313" key="3">
    <source>
        <dbReference type="Proteomes" id="UP000198577"/>
    </source>
</evidence>
<proteinExistence type="predicted"/>
<sequence length="523" mass="58454">MTVEYIKDVLKVDQTVGQELSQALVEGDVVVPEAKPDIARVLDVDGTAVVNSKEVIQDRVMVEGVVRCTVLYVGQSDSKIIENLETELGFTHYLDMPGAKPNMLSTLKCQVEHVEYEIINSRKLNIKTVVNLQSRVNDVLQLEVIQNFKDMPNAQLLKDEVAVSRSQGQGSSQAIVREDLELEEEMPSIQKILKKNASVKVNSRKVMDNRVVIEGDIKIQLLYLCDEPNEPLQQVSYDMPFTHSVDIVGAYQGLECAADVWVQELFVEPREDINGEMRVLNVEAVIAAEARVFETEEKELLIDAYCPGLSIQPKKRKIKLTQVVGEVQDQVVVKDSITFPAENVPQASRVLYAEAKPIITDQHISDGKVVIEGVLVTKVIYQSTDPSYGPASIKEDIPFRQSVEVEGALEDMECQSQLVVDHVNCTLVAPDEVEFRAVMMAEVSVFTSVEKEIFLDVEVEELKQGEDSGMFIYFVQPGDSLWSIAKKYNTTIASILKYNAIDESQILTPGDKLLIYKKLEVSL</sequence>
<protein>
    <submittedName>
        <fullName evidence="2">LysM domain-containing protein</fullName>
    </submittedName>
</protein>
<dbReference type="PROSITE" id="PS51782">
    <property type="entry name" value="LYSM"/>
    <property type="match status" value="1"/>
</dbReference>
<dbReference type="CDD" id="cd00118">
    <property type="entry name" value="LysM"/>
    <property type="match status" value="1"/>
</dbReference>
<name>A0A1I5VYJ4_9FIRM</name>
<gene>
    <name evidence="2" type="ORF">SAMN05444406_11331</name>
</gene>
<dbReference type="RefSeq" id="WP_143094063.1">
    <property type="nucleotide sequence ID" value="NZ_FOXR01000013.1"/>
</dbReference>
<organism evidence="2 3">
    <name type="scientific">Caldicoprobacter faecalis</name>
    <dbReference type="NCBI Taxonomy" id="937334"/>
    <lineage>
        <taxon>Bacteria</taxon>
        <taxon>Bacillati</taxon>
        <taxon>Bacillota</taxon>
        <taxon>Clostridia</taxon>
        <taxon>Caldicoprobacterales</taxon>
        <taxon>Caldicoprobacteraceae</taxon>
        <taxon>Caldicoprobacter</taxon>
    </lineage>
</organism>
<dbReference type="InterPro" id="IPR036779">
    <property type="entry name" value="LysM_dom_sf"/>
</dbReference>
<dbReference type="AlphaFoldDB" id="A0A1I5VYJ4"/>
<evidence type="ECO:0000259" key="1">
    <source>
        <dbReference type="PROSITE" id="PS51782"/>
    </source>
</evidence>
<evidence type="ECO:0000313" key="2">
    <source>
        <dbReference type="EMBL" id="SFQ12608.1"/>
    </source>
</evidence>
<dbReference type="Proteomes" id="UP000198577">
    <property type="component" value="Unassembled WGS sequence"/>
</dbReference>
<dbReference type="InterPro" id="IPR018392">
    <property type="entry name" value="LysM"/>
</dbReference>
<dbReference type="SUPFAM" id="SSF54106">
    <property type="entry name" value="LysM domain"/>
    <property type="match status" value="1"/>
</dbReference>